<dbReference type="EMBL" id="DAEPXK010000019">
    <property type="protein sequence ID" value="HBH1542565.1"/>
    <property type="molecule type" value="Genomic_DNA"/>
</dbReference>
<dbReference type="Proteomes" id="UP000878956">
    <property type="component" value="Unassembled WGS sequence"/>
</dbReference>
<sequence>MNKFNKLGDSLLDCKRELLKDYPEIITNSLIFFAKDMLEKQTIDEDVFELLKNKNINFNDFRNTILSNSNCIKTQEELLEEYEIIIQKISEFLDFEKLGIKVSENVEKEIISLRKAFIIPISFIRDYFDIDSEESFREITKQQGFMHKFAVLRMPKIIAPFIKEGEFFDVINSDVFFQKEEESYGIFLSFNIKLAGFENNKILEDTIREISNILESAQIAFKNGLSC</sequence>
<reference evidence="1" key="1">
    <citation type="journal article" date="2018" name="Genome Biol.">
        <title>SKESA: strategic k-mer extension for scrupulous assemblies.</title>
        <authorList>
            <person name="Souvorov A."/>
            <person name="Agarwala R."/>
            <person name="Lipman D.J."/>
        </authorList>
    </citation>
    <scope>NUCLEOTIDE SEQUENCE</scope>
    <source>
        <strain evidence="1">HN1000</strain>
    </source>
</reference>
<protein>
    <submittedName>
        <fullName evidence="1">Uncharacterized protein</fullName>
    </submittedName>
</protein>
<reference evidence="1" key="2">
    <citation type="submission" date="2021-06" db="EMBL/GenBank/DDBJ databases">
        <authorList>
            <consortium name="NCBI Pathogen Detection Project"/>
        </authorList>
    </citation>
    <scope>NUCLEOTIDE SEQUENCE</scope>
    <source>
        <strain evidence="1">HN1000</strain>
    </source>
</reference>
<evidence type="ECO:0000313" key="1">
    <source>
        <dbReference type="EMBL" id="HBH1542565.1"/>
    </source>
</evidence>
<accession>A0AAN6A5Z0</accession>
<evidence type="ECO:0000313" key="2">
    <source>
        <dbReference type="Proteomes" id="UP000878956"/>
    </source>
</evidence>
<name>A0AAN6A5Z0_CLODI</name>
<proteinExistence type="predicted"/>
<dbReference type="AlphaFoldDB" id="A0AAN6A5Z0"/>
<organism evidence="1 2">
    <name type="scientific">Clostridioides difficile</name>
    <name type="common">Peptoclostridium difficile</name>
    <dbReference type="NCBI Taxonomy" id="1496"/>
    <lineage>
        <taxon>Bacteria</taxon>
        <taxon>Bacillati</taxon>
        <taxon>Bacillota</taxon>
        <taxon>Clostridia</taxon>
        <taxon>Peptostreptococcales</taxon>
        <taxon>Peptostreptococcaceae</taxon>
        <taxon>Clostridioides</taxon>
    </lineage>
</organism>
<gene>
    <name evidence="1" type="ORF">KRM00_002051</name>
</gene>
<comment type="caution">
    <text evidence="1">The sequence shown here is derived from an EMBL/GenBank/DDBJ whole genome shotgun (WGS) entry which is preliminary data.</text>
</comment>